<gene>
    <name evidence="1" type="ORF">SAMN05216490_2239</name>
</gene>
<keyword evidence="2" id="KW-1185">Reference proteome</keyword>
<dbReference type="STRING" id="652787.SAMN05216490_2239"/>
<reference evidence="1 2" key="1">
    <citation type="submission" date="2016-10" db="EMBL/GenBank/DDBJ databases">
        <authorList>
            <person name="de Groot N.N."/>
        </authorList>
    </citation>
    <scope>NUCLEOTIDE SEQUENCE [LARGE SCALE GENOMIC DNA]</scope>
    <source>
        <strain evidence="1 2">MP1X4</strain>
    </source>
</reference>
<dbReference type="EMBL" id="LT629740">
    <property type="protein sequence ID" value="SDS98732.1"/>
    <property type="molecule type" value="Genomic_DNA"/>
</dbReference>
<dbReference type="AlphaFoldDB" id="A0A1H1WP01"/>
<evidence type="ECO:0000313" key="1">
    <source>
        <dbReference type="EMBL" id="SDS98732.1"/>
    </source>
</evidence>
<organism evidence="1 2">
    <name type="scientific">Mucilaginibacter mallensis</name>
    <dbReference type="NCBI Taxonomy" id="652787"/>
    <lineage>
        <taxon>Bacteria</taxon>
        <taxon>Pseudomonadati</taxon>
        <taxon>Bacteroidota</taxon>
        <taxon>Sphingobacteriia</taxon>
        <taxon>Sphingobacteriales</taxon>
        <taxon>Sphingobacteriaceae</taxon>
        <taxon>Mucilaginibacter</taxon>
    </lineage>
</organism>
<protein>
    <submittedName>
        <fullName evidence="1">Uncharacterized protein</fullName>
    </submittedName>
</protein>
<sequence>MKATGQKLKKLKTKQVYGFKKYSFNVDNHVGDPTTITTVTVTHMLLNV</sequence>
<accession>A0A1H1WP01</accession>
<dbReference type="Proteomes" id="UP000199679">
    <property type="component" value="Chromosome I"/>
</dbReference>
<evidence type="ECO:0000313" key="2">
    <source>
        <dbReference type="Proteomes" id="UP000199679"/>
    </source>
</evidence>
<proteinExistence type="predicted"/>
<name>A0A1H1WP01_MUCMA</name>